<evidence type="ECO:0000256" key="2">
    <source>
        <dbReference type="ARBA" id="ARBA00022692"/>
    </source>
</evidence>
<evidence type="ECO:0000313" key="8">
    <source>
        <dbReference type="Proteomes" id="UP000051686"/>
    </source>
</evidence>
<dbReference type="GO" id="GO:0005886">
    <property type="term" value="C:plasma membrane"/>
    <property type="evidence" value="ECO:0007669"/>
    <property type="project" value="UniProtKB-SubCell"/>
</dbReference>
<dbReference type="GO" id="GO:0005524">
    <property type="term" value="F:ATP binding"/>
    <property type="evidence" value="ECO:0007669"/>
    <property type="project" value="InterPro"/>
</dbReference>
<evidence type="ECO:0000256" key="1">
    <source>
        <dbReference type="ARBA" id="ARBA00004651"/>
    </source>
</evidence>
<name>A0A0R1MIV6_9LACO</name>
<dbReference type="InterPro" id="IPR011527">
    <property type="entry name" value="ABC1_TM_dom"/>
</dbReference>
<proteinExistence type="predicted"/>
<organism evidence="7 8">
    <name type="scientific">Liquorilactobacillus oeni DSM 19972</name>
    <dbReference type="NCBI Taxonomy" id="1423777"/>
    <lineage>
        <taxon>Bacteria</taxon>
        <taxon>Bacillati</taxon>
        <taxon>Bacillota</taxon>
        <taxon>Bacilli</taxon>
        <taxon>Lactobacillales</taxon>
        <taxon>Lactobacillaceae</taxon>
        <taxon>Liquorilactobacillus</taxon>
    </lineage>
</organism>
<evidence type="ECO:0000256" key="3">
    <source>
        <dbReference type="ARBA" id="ARBA00022989"/>
    </source>
</evidence>
<dbReference type="EMBL" id="AZEH01000030">
    <property type="protein sequence ID" value="KRL05253.1"/>
    <property type="molecule type" value="Genomic_DNA"/>
</dbReference>
<dbReference type="InterPro" id="IPR036640">
    <property type="entry name" value="ABC1_TM_sf"/>
</dbReference>
<sequence length="92" mass="10817">MREYLSKINAELSETLLCMSVIQQFGQENRVLKEFEKINESYLKKRFAMIKADSLFLYPVVTLMFVLAEVIASAICISWSYLCFSFLFTEFF</sequence>
<keyword evidence="3 5" id="KW-1133">Transmembrane helix</keyword>
<dbReference type="SUPFAM" id="SSF90123">
    <property type="entry name" value="ABC transporter transmembrane region"/>
    <property type="match status" value="1"/>
</dbReference>
<evidence type="ECO:0000313" key="7">
    <source>
        <dbReference type="EMBL" id="KRL05253.1"/>
    </source>
</evidence>
<evidence type="ECO:0000256" key="4">
    <source>
        <dbReference type="ARBA" id="ARBA00023136"/>
    </source>
</evidence>
<dbReference type="AlphaFoldDB" id="A0A0R1MIV6"/>
<accession>A0A0R1MIV6</accession>
<reference evidence="7 8" key="1">
    <citation type="journal article" date="2015" name="Genome Announc.">
        <title>Expanding the biotechnology potential of lactobacilli through comparative genomics of 213 strains and associated genera.</title>
        <authorList>
            <person name="Sun Z."/>
            <person name="Harris H.M."/>
            <person name="McCann A."/>
            <person name="Guo C."/>
            <person name="Argimon S."/>
            <person name="Zhang W."/>
            <person name="Yang X."/>
            <person name="Jeffery I.B."/>
            <person name="Cooney J.C."/>
            <person name="Kagawa T.F."/>
            <person name="Liu W."/>
            <person name="Song Y."/>
            <person name="Salvetti E."/>
            <person name="Wrobel A."/>
            <person name="Rasinkangas P."/>
            <person name="Parkhill J."/>
            <person name="Rea M.C."/>
            <person name="O'Sullivan O."/>
            <person name="Ritari J."/>
            <person name="Douillard F.P."/>
            <person name="Paul Ross R."/>
            <person name="Yang R."/>
            <person name="Briner A.E."/>
            <person name="Felis G.E."/>
            <person name="de Vos W.M."/>
            <person name="Barrangou R."/>
            <person name="Klaenhammer T.R."/>
            <person name="Caufield P.W."/>
            <person name="Cui Y."/>
            <person name="Zhang H."/>
            <person name="O'Toole P.W."/>
        </authorList>
    </citation>
    <scope>NUCLEOTIDE SEQUENCE [LARGE SCALE GENOMIC DNA]</scope>
    <source>
        <strain evidence="7 8">DSM 19972</strain>
    </source>
</reference>
<dbReference type="Proteomes" id="UP000051686">
    <property type="component" value="Unassembled WGS sequence"/>
</dbReference>
<comment type="caution">
    <text evidence="7">The sequence shown here is derived from an EMBL/GenBank/DDBJ whole genome shotgun (WGS) entry which is preliminary data.</text>
</comment>
<feature type="transmembrane region" description="Helical" evidence="5">
    <location>
        <begin position="55"/>
        <end position="82"/>
    </location>
</feature>
<comment type="subcellular location">
    <subcellularLocation>
        <location evidence="1">Cell membrane</location>
        <topology evidence="1">Multi-pass membrane protein</topology>
    </subcellularLocation>
</comment>
<keyword evidence="4 5" id="KW-0472">Membrane</keyword>
<dbReference type="STRING" id="1423777.FD46_GL000963"/>
<keyword evidence="8" id="KW-1185">Reference proteome</keyword>
<dbReference type="Gene3D" id="1.20.1560.10">
    <property type="entry name" value="ABC transporter type 1, transmembrane domain"/>
    <property type="match status" value="1"/>
</dbReference>
<feature type="domain" description="ABC transmembrane type-1" evidence="6">
    <location>
        <begin position="1"/>
        <end position="77"/>
    </location>
</feature>
<protein>
    <recommendedName>
        <fullName evidence="6">ABC transmembrane type-1 domain-containing protein</fullName>
    </recommendedName>
</protein>
<keyword evidence="2 5" id="KW-0812">Transmembrane</keyword>
<gene>
    <name evidence="7" type="ORF">FD46_GL000963</name>
</gene>
<evidence type="ECO:0000259" key="6">
    <source>
        <dbReference type="PROSITE" id="PS50929"/>
    </source>
</evidence>
<evidence type="ECO:0000256" key="5">
    <source>
        <dbReference type="SAM" id="Phobius"/>
    </source>
</evidence>
<dbReference type="PROSITE" id="PS50929">
    <property type="entry name" value="ABC_TM1F"/>
    <property type="match status" value="1"/>
</dbReference>
<dbReference type="PATRIC" id="fig|1423777.3.peg.990"/>
<dbReference type="GO" id="GO:0140359">
    <property type="term" value="F:ABC-type transporter activity"/>
    <property type="evidence" value="ECO:0007669"/>
    <property type="project" value="InterPro"/>
</dbReference>